<reference evidence="1 2" key="1">
    <citation type="submission" date="2018-10" db="EMBL/GenBank/DDBJ databases">
        <title>Dokdonia luteus sp. nov., isolated from sea water.</title>
        <authorList>
            <person name="Zhou L.Y."/>
            <person name="Du Z.J."/>
        </authorList>
    </citation>
    <scope>NUCLEOTIDE SEQUENCE [LARGE SCALE GENOMIC DNA]</scope>
    <source>
        <strain evidence="1 2">SH27</strain>
    </source>
</reference>
<dbReference type="OrthoDB" id="1427605at2"/>
<gene>
    <name evidence="1" type="ORF">EAX61_15635</name>
</gene>
<comment type="caution">
    <text evidence="1">The sequence shown here is derived from an EMBL/GenBank/DDBJ whole genome shotgun (WGS) entry which is preliminary data.</text>
</comment>
<dbReference type="RefSeq" id="WP_121918651.1">
    <property type="nucleotide sequence ID" value="NZ_REFV01000021.1"/>
</dbReference>
<evidence type="ECO:0000313" key="2">
    <source>
        <dbReference type="Proteomes" id="UP000281985"/>
    </source>
</evidence>
<dbReference type="AlphaFoldDB" id="A0A3M0FUK9"/>
<dbReference type="Proteomes" id="UP000281985">
    <property type="component" value="Unassembled WGS sequence"/>
</dbReference>
<sequence>MKKVTYTFFLIAFGFRISAQNWKINPDIQVDSTIIKIKKSNFEYFAYSSYDNGKSDSLVVVIGSVGTSVTAFGINLQEKPEAYITLYSDYPEYNGKNILNVEFEFYDLEINSSKFEKGDQIMGRISGKSKPIINDSKESYIEIEGEFNHRIGKIMIKREAKEKYRIIDDH</sequence>
<proteinExistence type="predicted"/>
<organism evidence="1 2">
    <name type="scientific">Dokdonia sinensis</name>
    <dbReference type="NCBI Taxonomy" id="2479847"/>
    <lineage>
        <taxon>Bacteria</taxon>
        <taxon>Pseudomonadati</taxon>
        <taxon>Bacteroidota</taxon>
        <taxon>Flavobacteriia</taxon>
        <taxon>Flavobacteriales</taxon>
        <taxon>Flavobacteriaceae</taxon>
        <taxon>Dokdonia</taxon>
    </lineage>
</organism>
<accession>A0A3M0FUK9</accession>
<dbReference type="EMBL" id="REFV01000021">
    <property type="protein sequence ID" value="RMB56198.1"/>
    <property type="molecule type" value="Genomic_DNA"/>
</dbReference>
<keyword evidence="2" id="KW-1185">Reference proteome</keyword>
<name>A0A3M0FUK9_9FLAO</name>
<evidence type="ECO:0000313" key="1">
    <source>
        <dbReference type="EMBL" id="RMB56198.1"/>
    </source>
</evidence>
<protein>
    <submittedName>
        <fullName evidence="1">Uncharacterized protein</fullName>
    </submittedName>
</protein>